<evidence type="ECO:0000256" key="2">
    <source>
        <dbReference type="ARBA" id="ARBA00024867"/>
    </source>
</evidence>
<comment type="function">
    <text evidence="2">May play the central regulatory role in sporulation. It may be an element of the effector pathway responsible for the activation of sporulation genes in response to nutritional stress. Spo0A may act in concert with spo0H (a sigma factor) to control the expression of some genes that are critical to the sporulation process.</text>
</comment>
<dbReference type="Pfam" id="PF04397">
    <property type="entry name" value="LytTR"/>
    <property type="match status" value="1"/>
</dbReference>
<dbReference type="Gene3D" id="2.40.50.1020">
    <property type="entry name" value="LytTr DNA-binding domain"/>
    <property type="match status" value="1"/>
</dbReference>
<sequence>MIKIVVIDDDECMRRIIHDKIAETAKIFGKTEIKIFSSAESFLEYAEQTEKGEEGDIFFVDIELAGMSGLELGKILRREFPGRALVFLTAYSEFALESYEIEADQYILKERMDERLPAVLEKLMCRMGAEKQQFRILGDGQEKKKVYCRDIICIHKKKMGKYAEYVTFQGEFRERISLEQLLKELGHTEFMLADRSNIVNLRNITRIKGNVLCMELGRELELNRSRISEAKRRIEEYWEESR</sequence>
<dbReference type="Proteomes" id="UP000779049">
    <property type="component" value="Unassembled WGS sequence"/>
</dbReference>
<evidence type="ECO:0000259" key="4">
    <source>
        <dbReference type="PROSITE" id="PS50110"/>
    </source>
</evidence>
<evidence type="ECO:0000256" key="3">
    <source>
        <dbReference type="PROSITE-ProRule" id="PRU00169"/>
    </source>
</evidence>
<dbReference type="EMBL" id="VIRV01000021">
    <property type="protein sequence ID" value="MBY0759658.1"/>
    <property type="molecule type" value="Genomic_DNA"/>
</dbReference>
<evidence type="ECO:0000313" key="5">
    <source>
        <dbReference type="EMBL" id="MBY0759658.1"/>
    </source>
</evidence>
<dbReference type="PROSITE" id="PS50110">
    <property type="entry name" value="RESPONSE_REGULATORY"/>
    <property type="match status" value="1"/>
</dbReference>
<dbReference type="SMART" id="SM00850">
    <property type="entry name" value="LytTR"/>
    <property type="match status" value="1"/>
</dbReference>
<evidence type="ECO:0000256" key="1">
    <source>
        <dbReference type="ARBA" id="ARBA00018672"/>
    </source>
</evidence>
<dbReference type="RefSeq" id="WP_221920221.1">
    <property type="nucleotide sequence ID" value="NZ_CP173660.1"/>
</dbReference>
<reference evidence="5 6" key="1">
    <citation type="journal article" date="2020" name="New Microbes New Infect">
        <title>Sellimonas caecigallum sp. nov., description and genome sequence of a new member of the Sellimonas genus isolated from the cecum of feral chicken.</title>
        <authorList>
            <person name="Wongkuna S."/>
            <person name="Ghimire S."/>
            <person name="Antony L."/>
            <person name="Chankhamhaengdecha S."/>
            <person name="Janvilisri T."/>
            <person name="Scaria J."/>
        </authorList>
    </citation>
    <scope>NUCLEOTIDE SEQUENCE [LARGE SCALE GENOMIC DNA]</scope>
    <source>
        <strain evidence="5 6">SW451</strain>
    </source>
</reference>
<keyword evidence="3" id="KW-0597">Phosphoprotein</keyword>
<evidence type="ECO:0000313" key="6">
    <source>
        <dbReference type="Proteomes" id="UP000779049"/>
    </source>
</evidence>
<gene>
    <name evidence="5" type="ORF">FLB61_11290</name>
</gene>
<accession>A0ABS7L9J7</accession>
<dbReference type="InterPro" id="IPR046947">
    <property type="entry name" value="LytR-like"/>
</dbReference>
<dbReference type="InterPro" id="IPR007492">
    <property type="entry name" value="LytTR_DNA-bd_dom"/>
</dbReference>
<dbReference type="Pfam" id="PF00072">
    <property type="entry name" value="Response_reg"/>
    <property type="match status" value="1"/>
</dbReference>
<dbReference type="Gene3D" id="3.40.50.2300">
    <property type="match status" value="1"/>
</dbReference>
<comment type="caution">
    <text evidence="5">The sequence shown here is derived from an EMBL/GenBank/DDBJ whole genome shotgun (WGS) entry which is preliminary data.</text>
</comment>
<dbReference type="InterPro" id="IPR001789">
    <property type="entry name" value="Sig_transdc_resp-reg_receiver"/>
</dbReference>
<feature type="modified residue" description="4-aspartylphosphate" evidence="3">
    <location>
        <position position="61"/>
    </location>
</feature>
<organism evidence="5 6">
    <name type="scientific">Sellimonas caecigallum</name>
    <dbReference type="NCBI Taxonomy" id="2592333"/>
    <lineage>
        <taxon>Bacteria</taxon>
        <taxon>Bacillati</taxon>
        <taxon>Bacillota</taxon>
        <taxon>Clostridia</taxon>
        <taxon>Lachnospirales</taxon>
        <taxon>Lachnospiraceae</taxon>
        <taxon>Sellimonas</taxon>
    </lineage>
</organism>
<dbReference type="InterPro" id="IPR011006">
    <property type="entry name" value="CheY-like_superfamily"/>
</dbReference>
<feature type="domain" description="Response regulatory" evidence="4">
    <location>
        <begin position="3"/>
        <end position="124"/>
    </location>
</feature>
<dbReference type="PANTHER" id="PTHR37299">
    <property type="entry name" value="TRANSCRIPTIONAL REGULATOR-RELATED"/>
    <property type="match status" value="1"/>
</dbReference>
<dbReference type="SUPFAM" id="SSF52172">
    <property type="entry name" value="CheY-like"/>
    <property type="match status" value="1"/>
</dbReference>
<dbReference type="SMART" id="SM00448">
    <property type="entry name" value="REC"/>
    <property type="match status" value="1"/>
</dbReference>
<keyword evidence="6" id="KW-1185">Reference proteome</keyword>
<proteinExistence type="predicted"/>
<protein>
    <recommendedName>
        <fullName evidence="1">Stage 0 sporulation protein A homolog</fullName>
    </recommendedName>
</protein>
<dbReference type="PANTHER" id="PTHR37299:SF1">
    <property type="entry name" value="STAGE 0 SPORULATION PROTEIN A HOMOLOG"/>
    <property type="match status" value="1"/>
</dbReference>
<name>A0ABS7L9J7_9FIRM</name>